<sequence length="370" mass="39030">MTSNLPSTHQAVLLHAKGEPTTLVTRETPRAGPGSAVVRVLYAYVLAYANEIYTDKRPHRLPTPFVPGSAAICRVEETGPDATSIAPGQLVLFDMTIRARDNPAEFYLSGTLAGLTDAAFNFAQGEFRDSTYAQFARVPLENCLPLDEQRLVGQLGYTLEDLTHLIPPMVPYGGLRDVGLRAGETVLVSPATGKYGGAAVHVALAMGARVVALGRNEKSLAKLAALGARVSTVRNTGDVDADAAAIKETARGPVDVWIDLSPPEATASSHFKSCLQALRFGGRISLMCGVMGVGLDFSDITFRAATVKGTVMCSRDEALQVIKMAEAGLLPLGPKAGLEIVGKFGLDNFQSALETAAKHNGPGEMVAVTP</sequence>
<dbReference type="InterPro" id="IPR051397">
    <property type="entry name" value="Zn-ADH-like_protein"/>
</dbReference>
<evidence type="ECO:0000259" key="2">
    <source>
        <dbReference type="Pfam" id="PF08240"/>
    </source>
</evidence>
<dbReference type="Gene3D" id="3.90.180.10">
    <property type="entry name" value="Medium-chain alcohol dehydrogenases, catalytic domain"/>
    <property type="match status" value="1"/>
</dbReference>
<dbReference type="EMBL" id="JAWRVE010000014">
    <property type="protein sequence ID" value="KAL1877466.1"/>
    <property type="molecule type" value="Genomic_DNA"/>
</dbReference>
<dbReference type="Pfam" id="PF00107">
    <property type="entry name" value="ADH_zinc_N"/>
    <property type="match status" value="1"/>
</dbReference>
<reference evidence="3 4" key="1">
    <citation type="journal article" date="2024" name="IMA Fungus">
        <title>IMA Genome - F19 : A genome assembly and annotation guide to empower mycologists, including annotated draft genome sequences of Ceratocystis pirilliformis, Diaporthe australafricana, Fusarium ophioides, Paecilomyces lecythidis, and Sporothrix stenoceras.</title>
        <authorList>
            <person name="Aylward J."/>
            <person name="Wilson A.M."/>
            <person name="Visagie C.M."/>
            <person name="Spraker J."/>
            <person name="Barnes I."/>
            <person name="Buitendag C."/>
            <person name="Ceriani C."/>
            <person name="Del Mar Angel L."/>
            <person name="du Plessis D."/>
            <person name="Fuchs T."/>
            <person name="Gasser K."/>
            <person name="Kramer D."/>
            <person name="Li W."/>
            <person name="Munsamy K."/>
            <person name="Piso A."/>
            <person name="Price J.L."/>
            <person name="Sonnekus B."/>
            <person name="Thomas C."/>
            <person name="van der Nest A."/>
            <person name="van Dijk A."/>
            <person name="van Heerden A."/>
            <person name="van Vuuren N."/>
            <person name="Yilmaz N."/>
            <person name="Duong T.A."/>
            <person name="van der Merwe N.A."/>
            <person name="Wingfield M.J."/>
            <person name="Wingfield B.D."/>
        </authorList>
    </citation>
    <scope>NUCLEOTIDE SEQUENCE [LARGE SCALE GENOMIC DNA]</scope>
    <source>
        <strain evidence="3 4">CMW 18300</strain>
    </source>
</reference>
<evidence type="ECO:0000313" key="4">
    <source>
        <dbReference type="Proteomes" id="UP001583177"/>
    </source>
</evidence>
<feature type="domain" description="Alcohol dehydrogenase-like C-terminal" evidence="1">
    <location>
        <begin position="196"/>
        <end position="325"/>
    </location>
</feature>
<dbReference type="SUPFAM" id="SSF51735">
    <property type="entry name" value="NAD(P)-binding Rossmann-fold domains"/>
    <property type="match status" value="1"/>
</dbReference>
<dbReference type="PANTHER" id="PTHR43677:SF4">
    <property type="entry name" value="QUINONE OXIDOREDUCTASE-LIKE PROTEIN 2"/>
    <property type="match status" value="1"/>
</dbReference>
<name>A0ABR3XP29_9PEZI</name>
<dbReference type="InterPro" id="IPR013149">
    <property type="entry name" value="ADH-like_C"/>
</dbReference>
<dbReference type="Pfam" id="PF08240">
    <property type="entry name" value="ADH_N"/>
    <property type="match status" value="1"/>
</dbReference>
<dbReference type="CDD" id="cd05188">
    <property type="entry name" value="MDR"/>
    <property type="match status" value="1"/>
</dbReference>
<gene>
    <name evidence="3" type="ORF">Daus18300_002453</name>
</gene>
<comment type="caution">
    <text evidence="3">The sequence shown here is derived from an EMBL/GenBank/DDBJ whole genome shotgun (WGS) entry which is preliminary data.</text>
</comment>
<dbReference type="PANTHER" id="PTHR43677">
    <property type="entry name" value="SHORT-CHAIN DEHYDROGENASE/REDUCTASE"/>
    <property type="match status" value="1"/>
</dbReference>
<dbReference type="SUPFAM" id="SSF50129">
    <property type="entry name" value="GroES-like"/>
    <property type="match status" value="1"/>
</dbReference>
<dbReference type="InterPro" id="IPR011032">
    <property type="entry name" value="GroES-like_sf"/>
</dbReference>
<protein>
    <recommendedName>
        <fullName evidence="5">Alcohol dehydrogenase</fullName>
    </recommendedName>
</protein>
<organism evidence="3 4">
    <name type="scientific">Diaporthe australafricana</name>
    <dbReference type="NCBI Taxonomy" id="127596"/>
    <lineage>
        <taxon>Eukaryota</taxon>
        <taxon>Fungi</taxon>
        <taxon>Dikarya</taxon>
        <taxon>Ascomycota</taxon>
        <taxon>Pezizomycotina</taxon>
        <taxon>Sordariomycetes</taxon>
        <taxon>Sordariomycetidae</taxon>
        <taxon>Diaporthales</taxon>
        <taxon>Diaporthaceae</taxon>
        <taxon>Diaporthe</taxon>
    </lineage>
</organism>
<dbReference type="InterPro" id="IPR013154">
    <property type="entry name" value="ADH-like_N"/>
</dbReference>
<evidence type="ECO:0000313" key="3">
    <source>
        <dbReference type="EMBL" id="KAL1877466.1"/>
    </source>
</evidence>
<feature type="domain" description="Alcohol dehydrogenase-like N-terminal" evidence="2">
    <location>
        <begin position="32"/>
        <end position="147"/>
    </location>
</feature>
<dbReference type="InterPro" id="IPR036291">
    <property type="entry name" value="NAD(P)-bd_dom_sf"/>
</dbReference>
<proteinExistence type="predicted"/>
<keyword evidence="4" id="KW-1185">Reference proteome</keyword>
<dbReference type="Proteomes" id="UP001583177">
    <property type="component" value="Unassembled WGS sequence"/>
</dbReference>
<accession>A0ABR3XP29</accession>
<evidence type="ECO:0008006" key="5">
    <source>
        <dbReference type="Google" id="ProtNLM"/>
    </source>
</evidence>
<dbReference type="Gene3D" id="3.40.50.720">
    <property type="entry name" value="NAD(P)-binding Rossmann-like Domain"/>
    <property type="match status" value="1"/>
</dbReference>
<evidence type="ECO:0000259" key="1">
    <source>
        <dbReference type="Pfam" id="PF00107"/>
    </source>
</evidence>